<dbReference type="OrthoDB" id="286404at2"/>
<dbReference type="Pfam" id="PF13561">
    <property type="entry name" value="adh_short_C2"/>
    <property type="match status" value="1"/>
</dbReference>
<dbReference type="PRINTS" id="PR00081">
    <property type="entry name" value="GDHRDH"/>
</dbReference>
<dbReference type="FunFam" id="3.40.50.720:FF:000084">
    <property type="entry name" value="Short-chain dehydrogenase reductase"/>
    <property type="match status" value="1"/>
</dbReference>
<evidence type="ECO:0000256" key="1">
    <source>
        <dbReference type="ARBA" id="ARBA00006484"/>
    </source>
</evidence>
<protein>
    <submittedName>
        <fullName evidence="3">Acetoacetyl-CoA reductase</fullName>
    </submittedName>
</protein>
<dbReference type="GO" id="GO:0016491">
    <property type="term" value="F:oxidoreductase activity"/>
    <property type="evidence" value="ECO:0007669"/>
    <property type="project" value="UniProtKB-KW"/>
</dbReference>
<dbReference type="EMBL" id="LQCI01000002">
    <property type="protein sequence ID" value="KZB88333.1"/>
    <property type="molecule type" value="Genomic_DNA"/>
</dbReference>
<dbReference type="InterPro" id="IPR020904">
    <property type="entry name" value="Sc_DH/Rdtase_CS"/>
</dbReference>
<keyword evidence="6" id="KW-1185">Reference proteome</keyword>
<proteinExistence type="inferred from homology"/>
<name>A0A154MWL9_9PSEU</name>
<dbReference type="InterPro" id="IPR050259">
    <property type="entry name" value="SDR"/>
</dbReference>
<dbReference type="PANTHER" id="PTHR42879:SF2">
    <property type="entry name" value="3-OXOACYL-[ACYL-CARRIER-PROTEIN] REDUCTASE FABG"/>
    <property type="match status" value="1"/>
</dbReference>
<accession>A0A154MWL9</accession>
<dbReference type="SUPFAM" id="SSF51735">
    <property type="entry name" value="NAD(P)-binding Rossmann-fold domains"/>
    <property type="match status" value="1"/>
</dbReference>
<dbReference type="PANTHER" id="PTHR42879">
    <property type="entry name" value="3-OXOACYL-(ACYL-CARRIER-PROTEIN) REDUCTASE"/>
    <property type="match status" value="1"/>
</dbReference>
<dbReference type="Proteomes" id="UP000186883">
    <property type="component" value="Unassembled WGS sequence"/>
</dbReference>
<evidence type="ECO:0000256" key="2">
    <source>
        <dbReference type="ARBA" id="ARBA00023002"/>
    </source>
</evidence>
<reference evidence="3 5" key="1">
    <citation type="submission" date="2015-12" db="EMBL/GenBank/DDBJ databases">
        <title>Amycolatopsis regifaucium genome sequencing and assembly.</title>
        <authorList>
            <person name="Mayilraj S."/>
        </authorList>
    </citation>
    <scope>NUCLEOTIDE SEQUENCE [LARGE SCALE GENOMIC DNA]</scope>
    <source>
        <strain evidence="3 5">GY080</strain>
    </source>
</reference>
<dbReference type="InterPro" id="IPR002347">
    <property type="entry name" value="SDR_fam"/>
</dbReference>
<keyword evidence="2" id="KW-0560">Oxidoreductase</keyword>
<dbReference type="GO" id="GO:0032787">
    <property type="term" value="P:monocarboxylic acid metabolic process"/>
    <property type="evidence" value="ECO:0007669"/>
    <property type="project" value="UniProtKB-ARBA"/>
</dbReference>
<dbReference type="Gene3D" id="3.40.50.720">
    <property type="entry name" value="NAD(P)-binding Rossmann-like Domain"/>
    <property type="match status" value="1"/>
</dbReference>
<dbReference type="PROSITE" id="PS00061">
    <property type="entry name" value="ADH_SHORT"/>
    <property type="match status" value="1"/>
</dbReference>
<evidence type="ECO:0000313" key="5">
    <source>
        <dbReference type="Proteomes" id="UP000076321"/>
    </source>
</evidence>
<reference evidence="4 6" key="2">
    <citation type="submission" date="2016-11" db="EMBL/GenBank/DDBJ databases">
        <title>Genome sequencing of Amycolatopsis regifaucium.</title>
        <authorList>
            <person name="Mayilraj S."/>
            <person name="Kaur N."/>
        </authorList>
    </citation>
    <scope>NUCLEOTIDE SEQUENCE [LARGE SCALE GENOMIC DNA]</scope>
    <source>
        <strain evidence="4 6">GY080</strain>
    </source>
</reference>
<evidence type="ECO:0000313" key="6">
    <source>
        <dbReference type="Proteomes" id="UP000186883"/>
    </source>
</evidence>
<dbReference type="InterPro" id="IPR036291">
    <property type="entry name" value="NAD(P)-bd_dom_sf"/>
</dbReference>
<dbReference type="AlphaFoldDB" id="A0A154MWL9"/>
<organism evidence="3 5">
    <name type="scientific">Amycolatopsis regifaucium</name>
    <dbReference type="NCBI Taxonomy" id="546365"/>
    <lineage>
        <taxon>Bacteria</taxon>
        <taxon>Bacillati</taxon>
        <taxon>Actinomycetota</taxon>
        <taxon>Actinomycetes</taxon>
        <taxon>Pseudonocardiales</taxon>
        <taxon>Pseudonocardiaceae</taxon>
        <taxon>Amycolatopsis</taxon>
    </lineage>
</organism>
<comment type="caution">
    <text evidence="3">The sequence shown here is derived from an EMBL/GenBank/DDBJ whole genome shotgun (WGS) entry which is preliminary data.</text>
</comment>
<dbReference type="Proteomes" id="UP000076321">
    <property type="component" value="Unassembled WGS sequence"/>
</dbReference>
<evidence type="ECO:0000313" key="3">
    <source>
        <dbReference type="EMBL" id="KZB88333.1"/>
    </source>
</evidence>
<dbReference type="CDD" id="cd05233">
    <property type="entry name" value="SDR_c"/>
    <property type="match status" value="1"/>
</dbReference>
<dbReference type="EMBL" id="LOBU02000001">
    <property type="protein sequence ID" value="OKA11444.1"/>
    <property type="molecule type" value="Genomic_DNA"/>
</dbReference>
<dbReference type="RefSeq" id="WP_061983639.1">
    <property type="nucleotide sequence ID" value="NZ_FOPQ01000004.1"/>
</dbReference>
<gene>
    <name evidence="4" type="ORF">ATP06_0200905</name>
    <name evidence="3" type="ORF">AVL48_20515</name>
</gene>
<sequence length="249" mass="26555">MDLGLQDKRVLITGATRGIGKATARLFADEGARVAITYHTGKEAADELVAELGGPDRALAVRHDLGDPAVIKAAVEEVERHWGGIDVVVCNAQTFTWINPEDLTEFENFQEDWYTKLRENSEGHLRTVQYALGGMRARGWGRVVLLSSVTAQHGMYGSEIYSAAKSALNGFVRGLMWTKGGVLSNVVAPGGTLTESFDGVDPAIVEQAAATTPSGQLSKPEDVGRLIVFLCSEANGNISGEVINVAGGR</sequence>
<evidence type="ECO:0000313" key="4">
    <source>
        <dbReference type="EMBL" id="OKA11444.1"/>
    </source>
</evidence>
<comment type="similarity">
    <text evidence="1">Belongs to the short-chain dehydrogenases/reductases (SDR) family.</text>
</comment>